<evidence type="ECO:0000256" key="1">
    <source>
        <dbReference type="SAM" id="MobiDB-lite"/>
    </source>
</evidence>
<protein>
    <recommendedName>
        <fullName evidence="4">rRNA biogenesis protein rrp5</fullName>
    </recommendedName>
</protein>
<sequence length="114" mass="12753">MNKTKIIQDIIVNIKGITGSLETLTKVLNEPVNSEEVEGKENVVKESKAKTNKEDSQEQKQPTIEEVRAAMAEKNREGHREEVKAIIVKHGANKLTALEPKCYSEVLKEVGEIK</sequence>
<organism evidence="2 3">
    <name type="scientific">Clostridium tetanomorphum</name>
    <dbReference type="NCBI Taxonomy" id="1553"/>
    <lineage>
        <taxon>Bacteria</taxon>
        <taxon>Bacillati</taxon>
        <taxon>Bacillota</taxon>
        <taxon>Clostridia</taxon>
        <taxon>Eubacteriales</taxon>
        <taxon>Clostridiaceae</taxon>
        <taxon>Clostridium</taxon>
    </lineage>
</organism>
<gene>
    <name evidence="2" type="ORF">HGG79_18180</name>
</gene>
<name>A0A923EAJ8_CLOTT</name>
<dbReference type="AlphaFoldDB" id="A0A923EAJ8"/>
<evidence type="ECO:0000313" key="3">
    <source>
        <dbReference type="Proteomes" id="UP000563151"/>
    </source>
</evidence>
<accession>A0A923EAJ8</accession>
<proteinExistence type="predicted"/>
<evidence type="ECO:0008006" key="4">
    <source>
        <dbReference type="Google" id="ProtNLM"/>
    </source>
</evidence>
<comment type="caution">
    <text evidence="2">The sequence shown here is derived from an EMBL/GenBank/DDBJ whole genome shotgun (WGS) entry which is preliminary data.</text>
</comment>
<dbReference type="EMBL" id="JAAZWO010000033">
    <property type="protein sequence ID" value="MBC2399677.1"/>
    <property type="molecule type" value="Genomic_DNA"/>
</dbReference>
<dbReference type="Proteomes" id="UP000563151">
    <property type="component" value="Unassembled WGS sequence"/>
</dbReference>
<feature type="region of interest" description="Disordered" evidence="1">
    <location>
        <begin position="33"/>
        <end position="62"/>
    </location>
</feature>
<evidence type="ECO:0000313" key="2">
    <source>
        <dbReference type="EMBL" id="MBC2399677.1"/>
    </source>
</evidence>
<dbReference type="RefSeq" id="WP_035150430.1">
    <property type="nucleotide sequence ID" value="NZ_JAAZWO010000033.1"/>
</dbReference>
<keyword evidence="3" id="KW-1185">Reference proteome</keyword>
<feature type="compositionally biased region" description="Basic and acidic residues" evidence="1">
    <location>
        <begin position="37"/>
        <end position="62"/>
    </location>
</feature>
<reference evidence="2 3" key="1">
    <citation type="submission" date="2020-04" db="EMBL/GenBank/DDBJ databases">
        <title>Genomic insights into acetone-butanol-ethanol (ABE) fermentation by sequencing solventogenic clostridia strains.</title>
        <authorList>
            <person name="Brown S."/>
        </authorList>
    </citation>
    <scope>NUCLEOTIDE SEQUENCE [LARGE SCALE GENOMIC DNA]</scope>
    <source>
        <strain evidence="2 3">DJ011</strain>
    </source>
</reference>